<feature type="transmembrane region" description="Helical" evidence="14">
    <location>
        <begin position="244"/>
        <end position="261"/>
    </location>
</feature>
<evidence type="ECO:0000256" key="8">
    <source>
        <dbReference type="ARBA" id="ARBA00022989"/>
    </source>
</evidence>
<keyword evidence="16" id="KW-1185">Reference proteome</keyword>
<dbReference type="HAMAP" id="MF_01006">
    <property type="entry name" value="Undec_diphosphatase"/>
    <property type="match status" value="1"/>
</dbReference>
<evidence type="ECO:0000256" key="7">
    <source>
        <dbReference type="ARBA" id="ARBA00022801"/>
    </source>
</evidence>
<keyword evidence="14" id="KW-0961">Cell wall biogenesis/degradation</keyword>
<comment type="similarity">
    <text evidence="2 14">Belongs to the UppP family.</text>
</comment>
<keyword evidence="14" id="KW-0573">Peptidoglycan synthesis</keyword>
<sequence length="262" mass="28586">MNWIEALLLGLLQGLTEFLPVSSSGHLEIGKALLGIHAENNLVFTVVVHGATVLSTIIVFRKDILELLKGLFSFQWNESTQYIAKIAVSMIPIGIVGVFFKDQVEEIFNTDKILLIVGFMLLVTAAFLAFTYYAKQKEKDISFKDAFIIGIAQTVAVLPGISRSGATIATGLLLKNKKAEVAKFSFLMVLVPIIGENILSVFKGTYTSQGSVELMPLLVGFIAAFLSGLLACSWMIKLVKRGKLIYFAIYCLIIGLIAIFAA</sequence>
<dbReference type="GO" id="GO:0008360">
    <property type="term" value="P:regulation of cell shape"/>
    <property type="evidence" value="ECO:0007669"/>
    <property type="project" value="UniProtKB-KW"/>
</dbReference>
<keyword evidence="8 14" id="KW-1133">Transmembrane helix</keyword>
<dbReference type="EC" id="3.6.1.27" evidence="3 14"/>
<dbReference type="GO" id="GO:0050380">
    <property type="term" value="F:undecaprenyl-diphosphatase activity"/>
    <property type="evidence" value="ECO:0007669"/>
    <property type="project" value="UniProtKB-UniRule"/>
</dbReference>
<evidence type="ECO:0000256" key="5">
    <source>
        <dbReference type="ARBA" id="ARBA00022475"/>
    </source>
</evidence>
<comment type="catalytic activity">
    <reaction evidence="13 14">
        <text>di-trans,octa-cis-undecaprenyl diphosphate + H2O = di-trans,octa-cis-undecaprenyl phosphate + phosphate + H(+)</text>
        <dbReference type="Rhea" id="RHEA:28094"/>
        <dbReference type="ChEBI" id="CHEBI:15377"/>
        <dbReference type="ChEBI" id="CHEBI:15378"/>
        <dbReference type="ChEBI" id="CHEBI:43474"/>
        <dbReference type="ChEBI" id="CHEBI:58405"/>
        <dbReference type="ChEBI" id="CHEBI:60392"/>
        <dbReference type="EC" id="3.6.1.27"/>
    </reaction>
</comment>
<evidence type="ECO:0000256" key="6">
    <source>
        <dbReference type="ARBA" id="ARBA00022692"/>
    </source>
</evidence>
<keyword evidence="6 14" id="KW-0812">Transmembrane</keyword>
<keyword evidence="10 14" id="KW-0046">Antibiotic resistance</keyword>
<dbReference type="RefSeq" id="WP_101309751.1">
    <property type="nucleotide sequence ID" value="NZ_MVDE01000013.1"/>
</dbReference>
<dbReference type="EMBL" id="MVDE01000013">
    <property type="protein sequence ID" value="PKQ66655.1"/>
    <property type="molecule type" value="Genomic_DNA"/>
</dbReference>
<feature type="transmembrane region" description="Helical" evidence="14">
    <location>
        <begin position="214"/>
        <end position="232"/>
    </location>
</feature>
<keyword evidence="7 14" id="KW-0378">Hydrolase</keyword>
<dbReference type="GO" id="GO:0046677">
    <property type="term" value="P:response to antibiotic"/>
    <property type="evidence" value="ECO:0007669"/>
    <property type="project" value="UniProtKB-UniRule"/>
</dbReference>
<organism evidence="15 16">
    <name type="scientific">Labilibaculum manganireducens</name>
    <dbReference type="NCBI Taxonomy" id="1940525"/>
    <lineage>
        <taxon>Bacteria</taxon>
        <taxon>Pseudomonadati</taxon>
        <taxon>Bacteroidota</taxon>
        <taxon>Bacteroidia</taxon>
        <taxon>Marinilabiliales</taxon>
        <taxon>Marinifilaceae</taxon>
        <taxon>Labilibaculum</taxon>
    </lineage>
</organism>
<evidence type="ECO:0000313" key="16">
    <source>
        <dbReference type="Proteomes" id="UP000233618"/>
    </source>
</evidence>
<evidence type="ECO:0000256" key="9">
    <source>
        <dbReference type="ARBA" id="ARBA00023136"/>
    </source>
</evidence>
<comment type="subcellular location">
    <subcellularLocation>
        <location evidence="1 14">Cell membrane</location>
        <topology evidence="1 14">Multi-pass membrane protein</topology>
    </subcellularLocation>
</comment>
<comment type="miscellaneous">
    <text evidence="14">Bacitracin is thought to be involved in the inhibition of peptidoglycan synthesis by sequestering undecaprenyl diphosphate, thereby reducing the pool of lipid carrier available.</text>
</comment>
<evidence type="ECO:0000256" key="4">
    <source>
        <dbReference type="ARBA" id="ARBA00021581"/>
    </source>
</evidence>
<evidence type="ECO:0000256" key="1">
    <source>
        <dbReference type="ARBA" id="ARBA00004651"/>
    </source>
</evidence>
<evidence type="ECO:0000256" key="3">
    <source>
        <dbReference type="ARBA" id="ARBA00012374"/>
    </source>
</evidence>
<feature type="transmembrane region" description="Helical" evidence="14">
    <location>
        <begin position="184"/>
        <end position="202"/>
    </location>
</feature>
<dbReference type="Pfam" id="PF02673">
    <property type="entry name" value="BacA"/>
    <property type="match status" value="1"/>
</dbReference>
<evidence type="ECO:0000256" key="12">
    <source>
        <dbReference type="ARBA" id="ARBA00032932"/>
    </source>
</evidence>
<reference evidence="15 16" key="1">
    <citation type="journal article" date="2017" name="Front. Microbiol.">
        <title>Labilibaculum manganireducens gen. nov., sp. nov. and Labilibaculum filiforme sp. nov., Novel Bacteroidetes Isolated from Subsurface Sediments of the Baltic Sea.</title>
        <authorList>
            <person name="Vandieken V."/>
            <person name="Marshall I.P."/>
            <person name="Niemann H."/>
            <person name="Engelen B."/>
            <person name="Cypionka H."/>
        </authorList>
    </citation>
    <scope>NUCLEOTIDE SEQUENCE [LARGE SCALE GENOMIC DNA]</scope>
    <source>
        <strain evidence="15 16">59.10-2M</strain>
    </source>
</reference>
<feature type="transmembrane region" description="Helical" evidence="14">
    <location>
        <begin position="41"/>
        <end position="61"/>
    </location>
</feature>
<feature type="transmembrane region" description="Helical" evidence="14">
    <location>
        <begin position="113"/>
        <end position="134"/>
    </location>
</feature>
<keyword evidence="14" id="KW-0133">Cell shape</keyword>
<evidence type="ECO:0000256" key="10">
    <source>
        <dbReference type="ARBA" id="ARBA00023251"/>
    </source>
</evidence>
<evidence type="ECO:0000256" key="2">
    <source>
        <dbReference type="ARBA" id="ARBA00010621"/>
    </source>
</evidence>
<dbReference type="Proteomes" id="UP000233618">
    <property type="component" value="Unassembled WGS sequence"/>
</dbReference>
<dbReference type="AlphaFoldDB" id="A0A2N3I8N6"/>
<evidence type="ECO:0000313" key="15">
    <source>
        <dbReference type="EMBL" id="PKQ66655.1"/>
    </source>
</evidence>
<evidence type="ECO:0000256" key="13">
    <source>
        <dbReference type="ARBA" id="ARBA00047594"/>
    </source>
</evidence>
<feature type="transmembrane region" description="Helical" evidence="14">
    <location>
        <begin position="82"/>
        <end position="101"/>
    </location>
</feature>
<dbReference type="GO" id="GO:0009252">
    <property type="term" value="P:peptidoglycan biosynthetic process"/>
    <property type="evidence" value="ECO:0007669"/>
    <property type="project" value="UniProtKB-KW"/>
</dbReference>
<keyword evidence="9 14" id="KW-0472">Membrane</keyword>
<protein>
    <recommendedName>
        <fullName evidence="4 14">Undecaprenyl-diphosphatase</fullName>
        <ecNumber evidence="3 14">3.6.1.27</ecNumber>
    </recommendedName>
    <alternativeName>
        <fullName evidence="12 14">Bacitracin resistance protein</fullName>
    </alternativeName>
    <alternativeName>
        <fullName evidence="11 14">Undecaprenyl pyrophosphate phosphatase</fullName>
    </alternativeName>
</protein>
<accession>A0A2N3I8N6</accession>
<gene>
    <name evidence="14" type="primary">uppP</name>
    <name evidence="15" type="ORF">BZG01_10275</name>
</gene>
<evidence type="ECO:0000256" key="11">
    <source>
        <dbReference type="ARBA" id="ARBA00032707"/>
    </source>
</evidence>
<comment type="function">
    <text evidence="14">Catalyzes the dephosphorylation of undecaprenyl diphosphate (UPP). Confers resistance to bacitracin.</text>
</comment>
<name>A0A2N3I8N6_9BACT</name>
<dbReference type="PANTHER" id="PTHR30622">
    <property type="entry name" value="UNDECAPRENYL-DIPHOSPHATASE"/>
    <property type="match status" value="1"/>
</dbReference>
<dbReference type="PANTHER" id="PTHR30622:SF2">
    <property type="entry name" value="UNDECAPRENYL-DIPHOSPHATASE"/>
    <property type="match status" value="1"/>
</dbReference>
<comment type="caution">
    <text evidence="15">The sequence shown here is derived from an EMBL/GenBank/DDBJ whole genome shotgun (WGS) entry which is preliminary data.</text>
</comment>
<dbReference type="GO" id="GO:0071555">
    <property type="term" value="P:cell wall organization"/>
    <property type="evidence" value="ECO:0007669"/>
    <property type="project" value="UniProtKB-KW"/>
</dbReference>
<proteinExistence type="inferred from homology"/>
<dbReference type="GO" id="GO:0005886">
    <property type="term" value="C:plasma membrane"/>
    <property type="evidence" value="ECO:0007669"/>
    <property type="project" value="UniProtKB-SubCell"/>
</dbReference>
<dbReference type="InterPro" id="IPR003824">
    <property type="entry name" value="UppP"/>
</dbReference>
<evidence type="ECO:0000256" key="14">
    <source>
        <dbReference type="HAMAP-Rule" id="MF_01006"/>
    </source>
</evidence>
<keyword evidence="5 14" id="KW-1003">Cell membrane</keyword>